<organism evidence="2 3">
    <name type="scientific">Psophocarpus tetragonolobus</name>
    <name type="common">Winged bean</name>
    <name type="synonym">Dolichos tetragonolobus</name>
    <dbReference type="NCBI Taxonomy" id="3891"/>
    <lineage>
        <taxon>Eukaryota</taxon>
        <taxon>Viridiplantae</taxon>
        <taxon>Streptophyta</taxon>
        <taxon>Embryophyta</taxon>
        <taxon>Tracheophyta</taxon>
        <taxon>Spermatophyta</taxon>
        <taxon>Magnoliopsida</taxon>
        <taxon>eudicotyledons</taxon>
        <taxon>Gunneridae</taxon>
        <taxon>Pentapetalae</taxon>
        <taxon>rosids</taxon>
        <taxon>fabids</taxon>
        <taxon>Fabales</taxon>
        <taxon>Fabaceae</taxon>
        <taxon>Papilionoideae</taxon>
        <taxon>50 kb inversion clade</taxon>
        <taxon>NPAAA clade</taxon>
        <taxon>indigoferoid/millettioid clade</taxon>
        <taxon>Phaseoleae</taxon>
        <taxon>Psophocarpus</taxon>
    </lineage>
</organism>
<feature type="transmembrane region" description="Helical" evidence="1">
    <location>
        <begin position="271"/>
        <end position="297"/>
    </location>
</feature>
<comment type="caution">
    <text evidence="2">The sequence shown here is derived from an EMBL/GenBank/DDBJ whole genome shotgun (WGS) entry which is preliminary data.</text>
</comment>
<keyword evidence="1" id="KW-0812">Transmembrane</keyword>
<feature type="transmembrane region" description="Helical" evidence="1">
    <location>
        <begin position="88"/>
        <end position="108"/>
    </location>
</feature>
<evidence type="ECO:0000313" key="2">
    <source>
        <dbReference type="EMBL" id="KAK7385065.1"/>
    </source>
</evidence>
<feature type="transmembrane region" description="Helical" evidence="1">
    <location>
        <begin position="114"/>
        <end position="135"/>
    </location>
</feature>
<evidence type="ECO:0000313" key="3">
    <source>
        <dbReference type="Proteomes" id="UP001386955"/>
    </source>
</evidence>
<proteinExistence type="predicted"/>
<dbReference type="EMBL" id="JAYMYS010000008">
    <property type="protein sequence ID" value="KAK7385065.1"/>
    <property type="molecule type" value="Genomic_DNA"/>
</dbReference>
<dbReference type="PANTHER" id="PTHR33133">
    <property type="entry name" value="OS08G0107100 PROTEIN-RELATED"/>
    <property type="match status" value="1"/>
</dbReference>
<accession>A0AAN9X652</accession>
<keyword evidence="1" id="KW-0472">Membrane</keyword>
<feature type="transmembrane region" description="Helical" evidence="1">
    <location>
        <begin position="181"/>
        <end position="209"/>
    </location>
</feature>
<feature type="transmembrane region" description="Helical" evidence="1">
    <location>
        <begin position="230"/>
        <end position="251"/>
    </location>
</feature>
<reference evidence="2 3" key="1">
    <citation type="submission" date="2024-01" db="EMBL/GenBank/DDBJ databases">
        <title>The genomes of 5 underutilized Papilionoideae crops provide insights into root nodulation and disease resistanc.</title>
        <authorList>
            <person name="Jiang F."/>
        </authorList>
    </citation>
    <scope>NUCLEOTIDE SEQUENCE [LARGE SCALE GENOMIC DNA]</scope>
    <source>
        <strain evidence="2">DUOXIRENSHENG_FW03</strain>
        <tissue evidence="2">Leaves</tissue>
    </source>
</reference>
<protein>
    <recommendedName>
        <fullName evidence="4">Transmembrane protein</fullName>
    </recommendedName>
</protein>
<dbReference type="Proteomes" id="UP001386955">
    <property type="component" value="Unassembled WGS sequence"/>
</dbReference>
<keyword evidence="1" id="KW-1133">Transmembrane helix</keyword>
<feature type="transmembrane region" description="Helical" evidence="1">
    <location>
        <begin position="142"/>
        <end position="169"/>
    </location>
</feature>
<name>A0AAN9X652_PSOTE</name>
<feature type="transmembrane region" description="Helical" evidence="1">
    <location>
        <begin position="30"/>
        <end position="50"/>
    </location>
</feature>
<keyword evidence="3" id="KW-1185">Reference proteome</keyword>
<dbReference type="AlphaFoldDB" id="A0AAN9X652"/>
<dbReference type="PANTHER" id="PTHR33133:SF35">
    <property type="entry name" value="PROTEIN, PUTATIVE-RELATED"/>
    <property type="match status" value="1"/>
</dbReference>
<evidence type="ECO:0000256" key="1">
    <source>
        <dbReference type="SAM" id="Phobius"/>
    </source>
</evidence>
<gene>
    <name evidence="2" type="ORF">VNO78_30772</name>
</gene>
<sequence>MDREQEEKQYLVSFDTNQEEPMITISWKRIFTQTILTLILPLSFIFLTYIKLSHLLFKMIPYNGKEFQETNPNPNPNTPQYHMISSELITISLIQISYFTLLIVFSLLSTSSLVYTIASILTPIDVTFKGIMSFVTIEWKTLVLAFLSALAFFALYNLGTMMVICLWGNSFGAKSNGEGSVFVLIAVFYFIGFSYFTVVGQVALLVHDLEDSYWEIEGMEKSEELVKGKMVLSIFTLFTQVISLVSIWILWKEKVVGNEWRSESYMERRENFGLSFYLVFCLFLFGFVLQAVIYFVCRSYHYENINMLGLEDDHLEAYGVEYVQLEDFEQV</sequence>
<evidence type="ECO:0008006" key="4">
    <source>
        <dbReference type="Google" id="ProtNLM"/>
    </source>
</evidence>